<feature type="signal peptide" evidence="2">
    <location>
        <begin position="1"/>
        <end position="24"/>
    </location>
</feature>
<keyword evidence="2" id="KW-0732">Signal</keyword>
<evidence type="ECO:0000313" key="4">
    <source>
        <dbReference type="Proteomes" id="UP000295008"/>
    </source>
</evidence>
<evidence type="ECO:0000256" key="1">
    <source>
        <dbReference type="SAM" id="MobiDB-lite"/>
    </source>
</evidence>
<evidence type="ECO:0000313" key="3">
    <source>
        <dbReference type="EMBL" id="TCL71663.1"/>
    </source>
</evidence>
<protein>
    <recommendedName>
        <fullName evidence="5">Lipid A 3-O-deacylase PagL</fullName>
    </recommendedName>
</protein>
<keyword evidence="4" id="KW-1185">Reference proteome</keyword>
<proteinExistence type="predicted"/>
<feature type="chain" id="PRO_5020959315" description="Lipid A 3-O-deacylase PagL" evidence="2">
    <location>
        <begin position="25"/>
        <end position="199"/>
    </location>
</feature>
<comment type="caution">
    <text evidence="3">The sequence shown here is derived from an EMBL/GenBank/DDBJ whole genome shotgun (WGS) entry which is preliminary data.</text>
</comment>
<dbReference type="EMBL" id="SLUN01000007">
    <property type="protein sequence ID" value="TCL71663.1"/>
    <property type="molecule type" value="Genomic_DNA"/>
</dbReference>
<sequence length="199" mass="22650">MRKLICSLVLGSLLLLGLAQTALGQEIGLDPEPNREPDSEIEVEYLSPMWENRQLDTSSLNVFFHKSDFPRHPNLSFYTGATLTHAWGYITEENTNRDDEAVGIGPVCLIRYQPWQGEKMSFSVDMSGGLIFYNENFPLGGDFYNFMWRLGPKLTYMLNEHYWLSVSCKIMHVSNGQHGRSRNPSYNGQGVSVSVMKKM</sequence>
<dbReference type="RefSeq" id="WP_132013799.1">
    <property type="nucleotide sequence ID" value="NZ_SLUN01000007.1"/>
</dbReference>
<evidence type="ECO:0000256" key="2">
    <source>
        <dbReference type="SAM" id="SignalP"/>
    </source>
</evidence>
<accession>A0A4R1RY14</accession>
<feature type="region of interest" description="Disordered" evidence="1">
    <location>
        <begin position="177"/>
        <end position="199"/>
    </location>
</feature>
<dbReference type="Gene3D" id="2.40.160.20">
    <property type="match status" value="1"/>
</dbReference>
<dbReference type="OrthoDB" id="1664699at2"/>
<dbReference type="InterPro" id="IPR018550">
    <property type="entry name" value="Lipid-A_deacylase-rel"/>
</dbReference>
<feature type="compositionally biased region" description="Polar residues" evidence="1">
    <location>
        <begin position="177"/>
        <end position="192"/>
    </location>
</feature>
<organism evidence="3 4">
    <name type="scientific">Hydrogenispora ethanolica</name>
    <dbReference type="NCBI Taxonomy" id="1082276"/>
    <lineage>
        <taxon>Bacteria</taxon>
        <taxon>Bacillati</taxon>
        <taxon>Bacillota</taxon>
        <taxon>Hydrogenispora</taxon>
    </lineage>
</organism>
<dbReference type="Pfam" id="PF09411">
    <property type="entry name" value="PagL"/>
    <property type="match status" value="1"/>
</dbReference>
<dbReference type="Proteomes" id="UP000295008">
    <property type="component" value="Unassembled WGS sequence"/>
</dbReference>
<name>A0A4R1RY14_HYDET</name>
<gene>
    <name evidence="3" type="ORF">EDC14_1007126</name>
</gene>
<dbReference type="AlphaFoldDB" id="A0A4R1RY14"/>
<evidence type="ECO:0008006" key="5">
    <source>
        <dbReference type="Google" id="ProtNLM"/>
    </source>
</evidence>
<reference evidence="3 4" key="1">
    <citation type="submission" date="2019-03" db="EMBL/GenBank/DDBJ databases">
        <title>Genomic Encyclopedia of Type Strains, Phase IV (KMG-IV): sequencing the most valuable type-strain genomes for metagenomic binning, comparative biology and taxonomic classification.</title>
        <authorList>
            <person name="Goeker M."/>
        </authorList>
    </citation>
    <scope>NUCLEOTIDE SEQUENCE [LARGE SCALE GENOMIC DNA]</scope>
    <source>
        <strain evidence="3 4">LX-B</strain>
    </source>
</reference>